<evidence type="ECO:0000313" key="8">
    <source>
        <dbReference type="Ensembl" id="ENSDCDP00010050789.1"/>
    </source>
</evidence>
<dbReference type="PANTHER" id="PTHR24098:SF11">
    <property type="entry name" value="INTRAFLAGELLAR TRANSPORT PROTEIN 80 HOMOLOG"/>
    <property type="match status" value="1"/>
</dbReference>
<dbReference type="Pfam" id="PF23335">
    <property type="entry name" value="Beta-prop_IFT80_2nd"/>
    <property type="match status" value="1"/>
</dbReference>
<evidence type="ECO:0008006" key="10">
    <source>
        <dbReference type="Google" id="ProtNLM"/>
    </source>
</evidence>
<comment type="subcellular location">
    <subcellularLocation>
        <location evidence="1">Cell projection</location>
        <location evidence="1">Cilium</location>
    </subcellularLocation>
</comment>
<feature type="repeat" description="WD" evidence="5">
    <location>
        <begin position="184"/>
        <end position="216"/>
    </location>
</feature>
<dbReference type="InterPro" id="IPR036322">
    <property type="entry name" value="WD40_repeat_dom_sf"/>
</dbReference>
<feature type="domain" description="IFT80 second beta-propeller" evidence="6">
    <location>
        <begin position="300"/>
        <end position="588"/>
    </location>
</feature>
<evidence type="ECO:0000256" key="1">
    <source>
        <dbReference type="ARBA" id="ARBA00004138"/>
    </source>
</evidence>
<organism evidence="8 9">
    <name type="scientific">Denticeps clupeoides</name>
    <name type="common">denticle herring</name>
    <dbReference type="NCBI Taxonomy" id="299321"/>
    <lineage>
        <taxon>Eukaryota</taxon>
        <taxon>Metazoa</taxon>
        <taxon>Chordata</taxon>
        <taxon>Craniata</taxon>
        <taxon>Vertebrata</taxon>
        <taxon>Euteleostomi</taxon>
        <taxon>Actinopterygii</taxon>
        <taxon>Neopterygii</taxon>
        <taxon>Teleostei</taxon>
        <taxon>Clupei</taxon>
        <taxon>Clupeiformes</taxon>
        <taxon>Denticipitoidei</taxon>
        <taxon>Denticipitidae</taxon>
        <taxon>Denticeps</taxon>
    </lineage>
</organism>
<dbReference type="Gene3D" id="2.130.10.10">
    <property type="entry name" value="YVTN repeat-like/Quinoprotein amine dehydrogenase"/>
    <property type="match status" value="2"/>
</dbReference>
<dbReference type="SUPFAM" id="SSF50978">
    <property type="entry name" value="WD40 repeat-like"/>
    <property type="match status" value="2"/>
</dbReference>
<dbReference type="FunFam" id="2.130.10.10:FF:001115">
    <property type="entry name" value="Intraflagellar transport 80 homolog (Chlamydomonas)"/>
    <property type="match status" value="1"/>
</dbReference>
<evidence type="ECO:0000259" key="7">
    <source>
        <dbReference type="Pfam" id="PF23387"/>
    </source>
</evidence>
<dbReference type="FunFam" id="2.130.10.10:FF:000298">
    <property type="entry name" value="Intraflagellar transport 80 homolog (Chlamydomonas)"/>
    <property type="match status" value="1"/>
</dbReference>
<dbReference type="Gene3D" id="1.25.40.470">
    <property type="match status" value="1"/>
</dbReference>
<dbReference type="InterPro" id="IPR001680">
    <property type="entry name" value="WD40_rpt"/>
</dbReference>
<gene>
    <name evidence="8" type="primary">IFT80</name>
</gene>
<dbReference type="InterPro" id="IPR056456">
    <property type="entry name" value="Beta-prop_IFT80_2nd"/>
</dbReference>
<evidence type="ECO:0000313" key="9">
    <source>
        <dbReference type="Proteomes" id="UP000694580"/>
    </source>
</evidence>
<dbReference type="GO" id="GO:0060271">
    <property type="term" value="P:cilium assembly"/>
    <property type="evidence" value="ECO:0007669"/>
    <property type="project" value="TreeGrafter"/>
</dbReference>
<proteinExistence type="predicted"/>
<protein>
    <recommendedName>
        <fullName evidence="10">Intraflagellar transport protein 80</fullName>
    </recommendedName>
</protein>
<dbReference type="GO" id="GO:0005813">
    <property type="term" value="C:centrosome"/>
    <property type="evidence" value="ECO:0007669"/>
    <property type="project" value="TreeGrafter"/>
</dbReference>
<dbReference type="GO" id="GO:0005929">
    <property type="term" value="C:cilium"/>
    <property type="evidence" value="ECO:0007669"/>
    <property type="project" value="UniProtKB-SubCell"/>
</dbReference>
<evidence type="ECO:0000256" key="3">
    <source>
        <dbReference type="ARBA" id="ARBA00023069"/>
    </source>
</evidence>
<keyword evidence="4" id="KW-0966">Cell projection</keyword>
<dbReference type="InterPro" id="IPR056157">
    <property type="entry name" value="TPR_IFT80_172_dom"/>
</dbReference>
<reference evidence="8" key="3">
    <citation type="submission" date="2025-09" db="UniProtKB">
        <authorList>
            <consortium name="Ensembl"/>
        </authorList>
    </citation>
    <scope>IDENTIFICATION</scope>
</reference>
<dbReference type="PROSITE" id="PS50082">
    <property type="entry name" value="WD_REPEATS_2"/>
    <property type="match status" value="2"/>
</dbReference>
<reference evidence="8" key="2">
    <citation type="submission" date="2025-08" db="UniProtKB">
        <authorList>
            <consortium name="Ensembl"/>
        </authorList>
    </citation>
    <scope>IDENTIFICATION</scope>
</reference>
<accession>A0AAY4E091</accession>
<dbReference type="Pfam" id="PF00400">
    <property type="entry name" value="WD40"/>
    <property type="match status" value="3"/>
</dbReference>
<reference evidence="8 9" key="1">
    <citation type="submission" date="2020-06" db="EMBL/GenBank/DDBJ databases">
        <authorList>
            <consortium name="Wellcome Sanger Institute Data Sharing"/>
        </authorList>
    </citation>
    <scope>NUCLEOTIDE SEQUENCE [LARGE SCALE GENOMIC DNA]</scope>
</reference>
<feature type="repeat" description="WD" evidence="5">
    <location>
        <begin position="102"/>
        <end position="134"/>
    </location>
</feature>
<evidence type="ECO:0000256" key="4">
    <source>
        <dbReference type="ARBA" id="ARBA00023273"/>
    </source>
</evidence>
<dbReference type="GO" id="GO:0030992">
    <property type="term" value="C:intraciliary transport particle B"/>
    <property type="evidence" value="ECO:0007669"/>
    <property type="project" value="TreeGrafter"/>
</dbReference>
<dbReference type="PROSITE" id="PS50294">
    <property type="entry name" value="WD_REPEATS_REGION"/>
    <property type="match status" value="2"/>
</dbReference>
<evidence type="ECO:0000259" key="6">
    <source>
        <dbReference type="Pfam" id="PF23335"/>
    </source>
</evidence>
<name>A0AAY4E091_9TELE</name>
<dbReference type="AlphaFoldDB" id="A0AAY4E091"/>
<dbReference type="GeneTree" id="ENSGT00440000033499"/>
<dbReference type="SMART" id="SM00320">
    <property type="entry name" value="WD40"/>
    <property type="match status" value="7"/>
</dbReference>
<dbReference type="FunFam" id="1.25.40.470:FF:000007">
    <property type="entry name" value="Intraflagellar transport 80 homolog (Chlamydomonas)"/>
    <property type="match status" value="1"/>
</dbReference>
<keyword evidence="9" id="KW-1185">Reference proteome</keyword>
<dbReference type="PANTHER" id="PTHR24098">
    <property type="entry name" value="OUTER SEGMENT 5"/>
    <property type="match status" value="1"/>
</dbReference>
<keyword evidence="3" id="KW-0969">Cilium</keyword>
<sequence>MRLKTSLLKDRTHRELVSCVGWTTADELYSCSEDHQILRWNLLNGETSVVVNMQDDIYPTDLHWFPKTSSGKKQALAEIFVLTSTDGKFHLVSKTGRIEKSVEAHRGAVLAGHWNYDGTALITAGEDGQIKIWSKSGMLRSTLAQQGSPVYSVAWAPDSDRVLYTSGKQLIIKPLQPSSKVLQWKAHDGVILKVDWNSVNDLILSGAEDCRFKVWDSYGRLLYVSSSHDYPITSVSWAPDGEVFAVGSFNTLRLCDKTGWSYALEKPNTGSVFAVAWSADGTQLAGACGNGHVIFAHLVEQRWEWKNFQITLIKKRTMQVRNVLNDAVDVLEFRDRVIKASFAHSHLVVTTSLQCYIYSVKNWNTPLIFDLKEGTVSLILQADRHFLLVDGGGVYVFSYEGRLVSSPKFPGMRADILNAQSVSLSNDTLALRDKTDEKVIFLFDVQTGKALGDGKPLTHKLEVVEIALDQSGPASDRKIALVDKNRDLYLTSVRRLGREHSIIKIGTMVQTMAWNDAANLLSGVQDGQFTVWCYPSAVFVDKDLLPKTLTTKDGSEFSSTPHILSYVGTQVTVRRADGSLMHSCVSPYPAILHEYASTARWEDALRLCRFAKDQTLWACLAGMAMGSRELAMAEVAYAAIGEVDKVQYINSIKELPSKESSLAHMLLFSGHVQEAEATLLQAGLVYQAIQVHINLYNWDRALELAVKHKTHVDTVLAYRQKFLQDFGKKESNKRFLQYSEGVEVDWEKIQAKIEMELGKEREICPSKIKILQTKKKHQSNSLLN</sequence>
<keyword evidence="2 5" id="KW-0853">WD repeat</keyword>
<evidence type="ECO:0000256" key="5">
    <source>
        <dbReference type="PROSITE-ProRule" id="PRU00221"/>
    </source>
</evidence>
<dbReference type="Ensembl" id="ENSDCDT00010061216.1">
    <property type="protein sequence ID" value="ENSDCDP00010050789.1"/>
    <property type="gene ID" value="ENSDCDG00010029805.1"/>
</dbReference>
<dbReference type="InterPro" id="IPR015943">
    <property type="entry name" value="WD40/YVTN_repeat-like_dom_sf"/>
</dbReference>
<evidence type="ECO:0000256" key="2">
    <source>
        <dbReference type="ARBA" id="ARBA00022574"/>
    </source>
</evidence>
<dbReference type="Pfam" id="PF23387">
    <property type="entry name" value="TPR_IFT80_172"/>
    <property type="match status" value="1"/>
</dbReference>
<dbReference type="Proteomes" id="UP000694580">
    <property type="component" value="Chromosome 19"/>
</dbReference>
<feature type="domain" description="IFT80/172/WDR35 TPR" evidence="7">
    <location>
        <begin position="616"/>
        <end position="762"/>
    </location>
</feature>